<dbReference type="EMBL" id="DS999411">
    <property type="protein sequence ID" value="EED36071.1"/>
    <property type="molecule type" value="Genomic_DNA"/>
</dbReference>
<proteinExistence type="predicted"/>
<evidence type="ECO:0000313" key="2">
    <source>
        <dbReference type="EMBL" id="EED36071.1"/>
    </source>
</evidence>
<sequence length="103" mass="10859">MTIFMAILLAGLGTYAMRAVFIVALAKQRFPPLALHLLEYVGPAVMGGLVVAMLSTPEGAVEIGLPELAGLASAAFVAAKTRNQVWSLVTGMTIYWVLRALVG</sequence>
<gene>
    <name evidence="2" type="ORF">NOR51B_2019</name>
</gene>
<evidence type="ECO:0000256" key="1">
    <source>
        <dbReference type="SAM" id="Phobius"/>
    </source>
</evidence>
<dbReference type="STRING" id="565045.NOR51B_2019"/>
<dbReference type="AlphaFoldDB" id="B8KWT0"/>
<dbReference type="OrthoDB" id="5737698at2"/>
<feature type="transmembrane region" description="Helical" evidence="1">
    <location>
        <begin position="61"/>
        <end position="79"/>
    </location>
</feature>
<keyword evidence="1" id="KW-1133">Transmembrane helix</keyword>
<keyword evidence="1" id="KW-0812">Transmembrane</keyword>
<reference evidence="3" key="1">
    <citation type="journal article" date="2013" name="BMC Microbiol.">
        <title>Taxonomy and evolution of bacteriochlorophyll a-containing members of the OM60/NOR5 clade of marine gammaproteobacteria: description of Luminiphilus syltensis gen. nov., sp. nov., reclassification of Haliea rubra as Pseudohaliea rubra gen. nov., comb. nov., and emendation of Chromatocurvus halotolerans.</title>
        <authorList>
            <person name="Spring S."/>
            <person name="Riedel T."/>
            <person name="Sproer C."/>
            <person name="Yan S."/>
            <person name="Harder J."/>
            <person name="Fuchs B.M."/>
        </authorList>
    </citation>
    <scope>NUCLEOTIDE SEQUENCE [LARGE SCALE GENOMIC DNA]</scope>
    <source>
        <strain evidence="3">NOR51-B</strain>
    </source>
</reference>
<dbReference type="InterPro" id="IPR008407">
    <property type="entry name" value="Brnchd-chn_aa_trnsp_AzlD"/>
</dbReference>
<name>B8KWT0_9GAMM</name>
<protein>
    <submittedName>
        <fullName evidence="2">Branched-chain amino acid transport protein</fullName>
    </submittedName>
</protein>
<organism evidence="2 3">
    <name type="scientific">Luminiphilus syltensis NOR5-1B</name>
    <dbReference type="NCBI Taxonomy" id="565045"/>
    <lineage>
        <taxon>Bacteria</taxon>
        <taxon>Pseudomonadati</taxon>
        <taxon>Pseudomonadota</taxon>
        <taxon>Gammaproteobacteria</taxon>
        <taxon>Cellvibrionales</taxon>
        <taxon>Halieaceae</taxon>
        <taxon>Luminiphilus</taxon>
    </lineage>
</organism>
<keyword evidence="3" id="KW-1185">Reference proteome</keyword>
<feature type="transmembrane region" description="Helical" evidence="1">
    <location>
        <begin position="34"/>
        <end position="54"/>
    </location>
</feature>
<accession>B8KWT0</accession>
<evidence type="ECO:0000313" key="3">
    <source>
        <dbReference type="Proteomes" id="UP000004699"/>
    </source>
</evidence>
<dbReference type="Pfam" id="PF05437">
    <property type="entry name" value="AzlD"/>
    <property type="match status" value="1"/>
</dbReference>
<dbReference type="HOGENOM" id="CLU_157896_1_0_6"/>
<dbReference type="Proteomes" id="UP000004699">
    <property type="component" value="Unassembled WGS sequence"/>
</dbReference>
<dbReference type="RefSeq" id="WP_009020815.1">
    <property type="nucleotide sequence ID" value="NZ_DS999411.1"/>
</dbReference>
<feature type="transmembrane region" description="Helical" evidence="1">
    <location>
        <begin position="85"/>
        <end position="102"/>
    </location>
</feature>
<keyword evidence="1" id="KW-0472">Membrane</keyword>